<dbReference type="OrthoDB" id="5295327at2"/>
<dbReference type="AlphaFoldDB" id="A0A2S5KKU1"/>
<proteinExistence type="predicted"/>
<sequence>MIRLTLGTMMVVSALLVQGCTPQVPLDDLKAFVDKAGKTQPKPLAPLPPLPEYKPAQYDVTTLREPFTNPDIKVVQKADIEESDIHPDTNRPKEALEAYDLDSLSFVGLMNKGGKEFALVRDPQGALHLVAEGNYMGKNFGRVVAIRVEQGKAMNDQLGTKPPLQGQLELEEIISTSDNRWRSRPRVISMQFENN</sequence>
<dbReference type="Proteomes" id="UP000238196">
    <property type="component" value="Unassembled WGS sequence"/>
</dbReference>
<name>A0A2S5KKU1_9PROT</name>
<evidence type="ECO:0000313" key="1">
    <source>
        <dbReference type="EMBL" id="PPC75418.1"/>
    </source>
</evidence>
<accession>A0A2S5KKU1</accession>
<dbReference type="PROSITE" id="PS51257">
    <property type="entry name" value="PROKAR_LIPOPROTEIN"/>
    <property type="match status" value="1"/>
</dbReference>
<dbReference type="InterPro" id="IPR007446">
    <property type="entry name" value="PilP"/>
</dbReference>
<gene>
    <name evidence="1" type="ORF">C4K68_20860</name>
</gene>
<protein>
    <recommendedName>
        <fullName evidence="3">Pilus assembly protein PilP</fullName>
    </recommendedName>
</protein>
<evidence type="ECO:0000313" key="2">
    <source>
        <dbReference type="Proteomes" id="UP000238196"/>
    </source>
</evidence>
<reference evidence="1 2" key="1">
    <citation type="submission" date="2018-02" db="EMBL/GenBank/DDBJ databases">
        <title>novel marine gammaproteobacteria from coastal saline agro ecosystem.</title>
        <authorList>
            <person name="Krishnan R."/>
            <person name="Ramesh Kumar N."/>
        </authorList>
    </citation>
    <scope>NUCLEOTIDE SEQUENCE [LARGE SCALE GENOMIC DNA]</scope>
    <source>
        <strain evidence="1 2">228</strain>
    </source>
</reference>
<dbReference type="EMBL" id="PRLP01000096">
    <property type="protein sequence ID" value="PPC75418.1"/>
    <property type="molecule type" value="Genomic_DNA"/>
</dbReference>
<comment type="caution">
    <text evidence="1">The sequence shown here is derived from an EMBL/GenBank/DDBJ whole genome shotgun (WGS) entry which is preliminary data.</text>
</comment>
<evidence type="ECO:0008006" key="3">
    <source>
        <dbReference type="Google" id="ProtNLM"/>
    </source>
</evidence>
<dbReference type="Pfam" id="PF04351">
    <property type="entry name" value="PilP"/>
    <property type="match status" value="1"/>
</dbReference>
<dbReference type="PIRSF" id="PIRSF016481">
    <property type="entry name" value="Pilus_assembly_PilP"/>
    <property type="match status" value="1"/>
</dbReference>
<organism evidence="1 2">
    <name type="scientific">Proteobacteria bacterium 228</name>
    <dbReference type="NCBI Taxonomy" id="2083153"/>
    <lineage>
        <taxon>Bacteria</taxon>
        <taxon>Pseudomonadati</taxon>
        <taxon>Pseudomonadota</taxon>
    </lineage>
</organism>
<dbReference type="Gene3D" id="2.30.30.830">
    <property type="match status" value="1"/>
</dbReference>